<evidence type="ECO:0000313" key="1">
    <source>
        <dbReference type="EMBL" id="CEK80527.1"/>
    </source>
</evidence>
<name>A0A0B7AIX5_9EUPU</name>
<dbReference type="AlphaFoldDB" id="A0A0B7AIX5"/>
<protein>
    <submittedName>
        <fullName evidence="1">Uncharacterized protein</fullName>
    </submittedName>
</protein>
<sequence length="55" mass="6544">MKCLQCQWFKFKIRSEEDQNGDHNPDFKHVKKGKCSSLFDISGCKLFLWMGNFKN</sequence>
<organism evidence="1">
    <name type="scientific">Arion vulgaris</name>
    <dbReference type="NCBI Taxonomy" id="1028688"/>
    <lineage>
        <taxon>Eukaryota</taxon>
        <taxon>Metazoa</taxon>
        <taxon>Spiralia</taxon>
        <taxon>Lophotrochozoa</taxon>
        <taxon>Mollusca</taxon>
        <taxon>Gastropoda</taxon>
        <taxon>Heterobranchia</taxon>
        <taxon>Euthyneura</taxon>
        <taxon>Panpulmonata</taxon>
        <taxon>Eupulmonata</taxon>
        <taxon>Stylommatophora</taxon>
        <taxon>Helicina</taxon>
        <taxon>Arionoidea</taxon>
        <taxon>Arionidae</taxon>
        <taxon>Arion</taxon>
    </lineage>
</organism>
<proteinExistence type="predicted"/>
<gene>
    <name evidence="1" type="primary">ORF121381</name>
</gene>
<dbReference type="EMBL" id="HACG01033662">
    <property type="protein sequence ID" value="CEK80527.1"/>
    <property type="molecule type" value="Transcribed_RNA"/>
</dbReference>
<reference evidence="1" key="1">
    <citation type="submission" date="2014-12" db="EMBL/GenBank/DDBJ databases">
        <title>Insight into the proteome of Arion vulgaris.</title>
        <authorList>
            <person name="Aradska J."/>
            <person name="Bulat T."/>
            <person name="Smidak R."/>
            <person name="Sarate P."/>
            <person name="Gangsoo J."/>
            <person name="Sialana F."/>
            <person name="Bilban M."/>
            <person name="Lubec G."/>
        </authorList>
    </citation>
    <scope>NUCLEOTIDE SEQUENCE</scope>
    <source>
        <tissue evidence="1">Skin</tissue>
    </source>
</reference>
<accession>A0A0B7AIX5</accession>